<keyword evidence="14" id="KW-1185">Reference proteome</keyword>
<dbReference type="Proteomes" id="UP001152803">
    <property type="component" value="Unassembled WGS sequence"/>
</dbReference>
<keyword evidence="5 10" id="KW-1133">Transmembrane helix</keyword>
<dbReference type="InterPro" id="IPR051102">
    <property type="entry name" value="IgSF_V-set/TM_domain"/>
</dbReference>
<evidence type="ECO:0000256" key="4">
    <source>
        <dbReference type="ARBA" id="ARBA00022737"/>
    </source>
</evidence>
<dbReference type="FunFam" id="2.60.40.10:FF:002665">
    <property type="entry name" value="Immunoglobulin superfamily, member 8"/>
    <property type="match status" value="1"/>
</dbReference>
<keyword evidence="2 10" id="KW-0812">Transmembrane</keyword>
<dbReference type="SMART" id="SM00409">
    <property type="entry name" value="IG"/>
    <property type="match status" value="3"/>
</dbReference>
<keyword evidence="6 10" id="KW-0472">Membrane</keyword>
<accession>A0A9Q1D6V2</accession>
<feature type="chain" id="PRO_5040325369" description="Ig-like domain-containing protein" evidence="11">
    <location>
        <begin position="22"/>
        <end position="596"/>
    </location>
</feature>
<sequence length="596" mass="64141">MASSTTTTLICLQWVLQYVVCRDVTLPSGPLYRVAGFPLSLPCVVSGFEGSRTQDFEWFLHREDAEGRQIGVISTRDQSFPYAPFLPRVRSGEVRLERDAGDRVRLVVQRLRLEDQGRYECYTPSTDSTFQGNYSASVVVKVIPDTLQISHSRSLIGQPLAEGSELQLSCSAAVQSQQHTHLSVTFGVQGAGPAVGGASPREVISIGRELAVAPGVGGDYRRRYGDGELTLEKQPGQAGDRDLYLMKMAAVAPGDAGAYHCEASQWILDPEGVWKRIAQRTLDLGNLTVQPLADSLTVAVVPRGEVWLSAGSPLSLLCEVGGVGAWSRSALLVQWLQQGGAGPGGAEVEVARLSPDGAVTWGGGPSRGRAEPWRSVYAGKPRPQPSTPPTITKRSEGLTVRLKTKEVSVSAVAEVARGPPLKRGSTVSLLCNVSVTTVGPSQVEVLWLKEREAPKGAGLWAEEGAERQEEGGASRPLAQLSYDGLSRSYGNSSEVSVDRLATGCYRLRIHQAQPEDQGQYACLAEVWALDPHGAWYNTGARAESASVRIYLYSRATDLLLIPLVVGVSSALLVGVFIVATVTCCFMNRLARQRSQK</sequence>
<comment type="caution">
    <text evidence="13">The sequence shown here is derived from an EMBL/GenBank/DDBJ whole genome shotgun (WGS) entry which is preliminary data.</text>
</comment>
<evidence type="ECO:0000256" key="2">
    <source>
        <dbReference type="ARBA" id="ARBA00022692"/>
    </source>
</evidence>
<feature type="domain" description="Ig-like" evidence="12">
    <location>
        <begin position="36"/>
        <end position="137"/>
    </location>
</feature>
<feature type="transmembrane region" description="Helical" evidence="10">
    <location>
        <begin position="558"/>
        <end position="586"/>
    </location>
</feature>
<keyword evidence="3 11" id="KW-0732">Signal</keyword>
<keyword evidence="4" id="KW-0677">Repeat</keyword>
<evidence type="ECO:0000313" key="13">
    <source>
        <dbReference type="EMBL" id="KAJ8259367.1"/>
    </source>
</evidence>
<evidence type="ECO:0000256" key="5">
    <source>
        <dbReference type="ARBA" id="ARBA00022989"/>
    </source>
</evidence>
<feature type="domain" description="Ig-like" evidence="12">
    <location>
        <begin position="389"/>
        <end position="548"/>
    </location>
</feature>
<dbReference type="SMART" id="SM00406">
    <property type="entry name" value="IGv"/>
    <property type="match status" value="2"/>
</dbReference>
<dbReference type="AlphaFoldDB" id="A0A9Q1D6V2"/>
<evidence type="ECO:0000256" key="8">
    <source>
        <dbReference type="ARBA" id="ARBA00023319"/>
    </source>
</evidence>
<keyword evidence="7" id="KW-1015">Disulfide bond</keyword>
<reference evidence="13" key="1">
    <citation type="journal article" date="2023" name="Science">
        <title>Genome structures resolve the early diversification of teleost fishes.</title>
        <authorList>
            <person name="Parey E."/>
            <person name="Louis A."/>
            <person name="Montfort J."/>
            <person name="Bouchez O."/>
            <person name="Roques C."/>
            <person name="Iampietro C."/>
            <person name="Lluch J."/>
            <person name="Castinel A."/>
            <person name="Donnadieu C."/>
            <person name="Desvignes T."/>
            <person name="Floi Bucao C."/>
            <person name="Jouanno E."/>
            <person name="Wen M."/>
            <person name="Mejri S."/>
            <person name="Dirks R."/>
            <person name="Jansen H."/>
            <person name="Henkel C."/>
            <person name="Chen W.J."/>
            <person name="Zahm M."/>
            <person name="Cabau C."/>
            <person name="Klopp C."/>
            <person name="Thompson A.W."/>
            <person name="Robinson-Rechavi M."/>
            <person name="Braasch I."/>
            <person name="Lecointre G."/>
            <person name="Bobe J."/>
            <person name="Postlethwait J.H."/>
            <person name="Berthelot C."/>
            <person name="Roest Crollius H."/>
            <person name="Guiguen Y."/>
        </authorList>
    </citation>
    <scope>NUCLEOTIDE SEQUENCE</scope>
    <source>
        <strain evidence="13">Concon-B</strain>
    </source>
</reference>
<keyword evidence="8" id="KW-0393">Immunoglobulin domain</keyword>
<dbReference type="FunFam" id="2.60.40.10:FF:000191">
    <property type="entry name" value="Immunoglobulin superfamily member 3"/>
    <property type="match status" value="1"/>
</dbReference>
<protein>
    <recommendedName>
        <fullName evidence="12">Ig-like domain-containing protein</fullName>
    </recommendedName>
</protein>
<gene>
    <name evidence="13" type="ORF">COCON_G00183790</name>
</gene>
<dbReference type="OrthoDB" id="9890427at2759"/>
<evidence type="ECO:0000256" key="3">
    <source>
        <dbReference type="ARBA" id="ARBA00022729"/>
    </source>
</evidence>
<dbReference type="InterPro" id="IPR007110">
    <property type="entry name" value="Ig-like_dom"/>
</dbReference>
<evidence type="ECO:0000256" key="11">
    <source>
        <dbReference type="SAM" id="SignalP"/>
    </source>
</evidence>
<evidence type="ECO:0000313" key="14">
    <source>
        <dbReference type="Proteomes" id="UP001152803"/>
    </source>
</evidence>
<dbReference type="EMBL" id="JAFJMO010000013">
    <property type="protein sequence ID" value="KAJ8259367.1"/>
    <property type="molecule type" value="Genomic_DNA"/>
</dbReference>
<evidence type="ECO:0000256" key="9">
    <source>
        <dbReference type="SAM" id="MobiDB-lite"/>
    </source>
</evidence>
<dbReference type="InterPro" id="IPR036179">
    <property type="entry name" value="Ig-like_dom_sf"/>
</dbReference>
<dbReference type="PANTHER" id="PTHR12207">
    <property type="entry name" value="V-SET AND TRANSMEMBRANE DOMAIN-CONTAINING PROTEIN"/>
    <property type="match status" value="1"/>
</dbReference>
<dbReference type="InterPro" id="IPR013783">
    <property type="entry name" value="Ig-like_fold"/>
</dbReference>
<dbReference type="GO" id="GO:0016020">
    <property type="term" value="C:membrane"/>
    <property type="evidence" value="ECO:0007669"/>
    <property type="project" value="UniProtKB-SubCell"/>
</dbReference>
<evidence type="ECO:0000256" key="6">
    <source>
        <dbReference type="ARBA" id="ARBA00023136"/>
    </source>
</evidence>
<dbReference type="Gene3D" id="2.60.40.10">
    <property type="entry name" value="Immunoglobulins"/>
    <property type="match status" value="2"/>
</dbReference>
<dbReference type="InterPro" id="IPR013106">
    <property type="entry name" value="Ig_V-set"/>
</dbReference>
<evidence type="ECO:0000256" key="7">
    <source>
        <dbReference type="ARBA" id="ARBA00023157"/>
    </source>
</evidence>
<feature type="region of interest" description="Disordered" evidence="9">
    <location>
        <begin position="359"/>
        <end position="394"/>
    </location>
</feature>
<proteinExistence type="predicted"/>
<dbReference type="PANTHER" id="PTHR12207:SF33">
    <property type="entry name" value="IMMUNOGLOBULIN SUPERFAMILY MEMBER 8 PRECURSOR"/>
    <property type="match status" value="1"/>
</dbReference>
<dbReference type="InterPro" id="IPR003599">
    <property type="entry name" value="Ig_sub"/>
</dbReference>
<comment type="subcellular location">
    <subcellularLocation>
        <location evidence="1">Membrane</location>
        <topology evidence="1">Single-pass membrane protein</topology>
    </subcellularLocation>
</comment>
<organism evidence="13 14">
    <name type="scientific">Conger conger</name>
    <name type="common">Conger eel</name>
    <name type="synonym">Muraena conger</name>
    <dbReference type="NCBI Taxonomy" id="82655"/>
    <lineage>
        <taxon>Eukaryota</taxon>
        <taxon>Metazoa</taxon>
        <taxon>Chordata</taxon>
        <taxon>Craniata</taxon>
        <taxon>Vertebrata</taxon>
        <taxon>Euteleostomi</taxon>
        <taxon>Actinopterygii</taxon>
        <taxon>Neopterygii</taxon>
        <taxon>Teleostei</taxon>
        <taxon>Anguilliformes</taxon>
        <taxon>Congridae</taxon>
        <taxon>Conger</taxon>
    </lineage>
</organism>
<name>A0A9Q1D6V2_CONCO</name>
<evidence type="ECO:0000256" key="1">
    <source>
        <dbReference type="ARBA" id="ARBA00004167"/>
    </source>
</evidence>
<evidence type="ECO:0000256" key="10">
    <source>
        <dbReference type="SAM" id="Phobius"/>
    </source>
</evidence>
<dbReference type="PROSITE" id="PS50835">
    <property type="entry name" value="IG_LIKE"/>
    <property type="match status" value="3"/>
</dbReference>
<feature type="domain" description="Ig-like" evidence="12">
    <location>
        <begin position="144"/>
        <end position="283"/>
    </location>
</feature>
<feature type="signal peptide" evidence="11">
    <location>
        <begin position="1"/>
        <end position="21"/>
    </location>
</feature>
<evidence type="ECO:0000259" key="12">
    <source>
        <dbReference type="PROSITE" id="PS50835"/>
    </source>
</evidence>
<dbReference type="SUPFAM" id="SSF48726">
    <property type="entry name" value="Immunoglobulin"/>
    <property type="match status" value="2"/>
</dbReference>